<dbReference type="CDD" id="cd00212">
    <property type="entry name" value="PTS_IIB_glc"/>
    <property type="match status" value="1"/>
</dbReference>
<dbReference type="InterPro" id="IPR001996">
    <property type="entry name" value="PTS_IIB_1"/>
</dbReference>
<dbReference type="InterPro" id="IPR036878">
    <property type="entry name" value="Glu_permease_IIB"/>
</dbReference>
<keyword evidence="2" id="KW-0813">Transport</keyword>
<keyword evidence="8" id="KW-0418">Kinase</keyword>
<dbReference type="EMBL" id="JAUSUR010000006">
    <property type="protein sequence ID" value="MDQ0362416.1"/>
    <property type="molecule type" value="Genomic_DNA"/>
</dbReference>
<organism evidence="15 16">
    <name type="scientific">Breznakia pachnodae</name>
    <dbReference type="NCBI Taxonomy" id="265178"/>
    <lineage>
        <taxon>Bacteria</taxon>
        <taxon>Bacillati</taxon>
        <taxon>Bacillota</taxon>
        <taxon>Erysipelotrichia</taxon>
        <taxon>Erysipelotrichales</taxon>
        <taxon>Erysipelotrichaceae</taxon>
        <taxon>Breznakia</taxon>
    </lineage>
</organism>
<feature type="transmembrane region" description="Helical" evidence="12">
    <location>
        <begin position="397"/>
        <end position="430"/>
    </location>
</feature>
<feature type="transmembrane region" description="Helical" evidence="12">
    <location>
        <begin position="363"/>
        <end position="385"/>
    </location>
</feature>
<feature type="transmembrane region" description="Helical" evidence="12">
    <location>
        <begin position="288"/>
        <end position="308"/>
    </location>
</feature>
<name>A0ABU0E688_9FIRM</name>
<evidence type="ECO:0000256" key="2">
    <source>
        <dbReference type="ARBA" id="ARBA00022448"/>
    </source>
</evidence>
<keyword evidence="16" id="KW-1185">Reference proteome</keyword>
<dbReference type="Proteomes" id="UP001230220">
    <property type="component" value="Unassembled WGS sequence"/>
</dbReference>
<dbReference type="InterPro" id="IPR003352">
    <property type="entry name" value="PTS_EIIC"/>
</dbReference>
<dbReference type="SUPFAM" id="SSF55604">
    <property type="entry name" value="Glucose permease domain IIB"/>
    <property type="match status" value="1"/>
</dbReference>
<feature type="transmembrane region" description="Helical" evidence="12">
    <location>
        <begin position="185"/>
        <end position="204"/>
    </location>
</feature>
<dbReference type="PANTHER" id="PTHR30175:SF1">
    <property type="entry name" value="PTS SYSTEM ARBUTIN-, CELLOBIOSE-, AND SALICIN-SPECIFIC EIIBC COMPONENT-RELATED"/>
    <property type="match status" value="1"/>
</dbReference>
<dbReference type="InterPro" id="IPR050558">
    <property type="entry name" value="PTS_Sugar-Specific_Components"/>
</dbReference>
<keyword evidence="5" id="KW-0808">Transferase</keyword>
<evidence type="ECO:0000256" key="4">
    <source>
        <dbReference type="ARBA" id="ARBA00022597"/>
    </source>
</evidence>
<dbReference type="RefSeq" id="WP_307410015.1">
    <property type="nucleotide sequence ID" value="NZ_JAUSUR010000006.1"/>
</dbReference>
<feature type="transmembrane region" description="Helical" evidence="12">
    <location>
        <begin position="124"/>
        <end position="144"/>
    </location>
</feature>
<feature type="active site" description="Phosphocysteine intermediate; for EIIB activity" evidence="11">
    <location>
        <position position="29"/>
    </location>
</feature>
<evidence type="ECO:0000259" key="13">
    <source>
        <dbReference type="PROSITE" id="PS51098"/>
    </source>
</evidence>
<evidence type="ECO:0000256" key="11">
    <source>
        <dbReference type="PROSITE-ProRule" id="PRU00421"/>
    </source>
</evidence>
<reference evidence="15 16" key="1">
    <citation type="submission" date="2023-07" db="EMBL/GenBank/DDBJ databases">
        <title>Genomic Encyclopedia of Type Strains, Phase IV (KMG-IV): sequencing the most valuable type-strain genomes for metagenomic binning, comparative biology and taxonomic classification.</title>
        <authorList>
            <person name="Goeker M."/>
        </authorList>
    </citation>
    <scope>NUCLEOTIDE SEQUENCE [LARGE SCALE GENOMIC DNA]</scope>
    <source>
        <strain evidence="15 16">DSM 16784</strain>
    </source>
</reference>
<evidence type="ECO:0000256" key="10">
    <source>
        <dbReference type="ARBA" id="ARBA00023136"/>
    </source>
</evidence>
<accession>A0ABU0E688</accession>
<evidence type="ECO:0000313" key="16">
    <source>
        <dbReference type="Proteomes" id="UP001230220"/>
    </source>
</evidence>
<evidence type="ECO:0000256" key="3">
    <source>
        <dbReference type="ARBA" id="ARBA00022475"/>
    </source>
</evidence>
<keyword evidence="7 12" id="KW-0812">Transmembrane</keyword>
<dbReference type="InterPro" id="IPR018113">
    <property type="entry name" value="PTrfase_EIIB_Cys"/>
</dbReference>
<dbReference type="Pfam" id="PF00367">
    <property type="entry name" value="PTS_EIIB"/>
    <property type="match status" value="1"/>
</dbReference>
<feature type="transmembrane region" description="Helical" evidence="12">
    <location>
        <begin position="257"/>
        <end position="282"/>
    </location>
</feature>
<evidence type="ECO:0000256" key="6">
    <source>
        <dbReference type="ARBA" id="ARBA00022683"/>
    </source>
</evidence>
<keyword evidence="6" id="KW-0598">Phosphotransferase system</keyword>
<dbReference type="Pfam" id="PF02378">
    <property type="entry name" value="PTS_EIIC"/>
    <property type="match status" value="1"/>
</dbReference>
<feature type="domain" description="PTS EIIC type-1" evidence="14">
    <location>
        <begin position="115"/>
        <end position="463"/>
    </location>
</feature>
<evidence type="ECO:0000256" key="7">
    <source>
        <dbReference type="ARBA" id="ARBA00022692"/>
    </source>
</evidence>
<evidence type="ECO:0000256" key="12">
    <source>
        <dbReference type="SAM" id="Phobius"/>
    </source>
</evidence>
<comment type="caution">
    <text evidence="15">The sequence shown here is derived from an EMBL/GenBank/DDBJ whole genome shotgun (WGS) entry which is preliminary data.</text>
</comment>
<keyword evidence="9 12" id="KW-1133">Transmembrane helix</keyword>
<evidence type="ECO:0000256" key="8">
    <source>
        <dbReference type="ARBA" id="ARBA00022777"/>
    </source>
</evidence>
<keyword evidence="10 12" id="KW-0472">Membrane</keyword>
<feature type="transmembrane region" description="Helical" evidence="12">
    <location>
        <begin position="320"/>
        <end position="343"/>
    </location>
</feature>
<feature type="transmembrane region" description="Helical" evidence="12">
    <location>
        <begin position="216"/>
        <end position="236"/>
    </location>
</feature>
<dbReference type="PANTHER" id="PTHR30175">
    <property type="entry name" value="PHOSPHOTRANSFERASE SYSTEM TRANSPORT PROTEIN"/>
    <property type="match status" value="1"/>
</dbReference>
<evidence type="ECO:0000256" key="1">
    <source>
        <dbReference type="ARBA" id="ARBA00004651"/>
    </source>
</evidence>
<feature type="transmembrane region" description="Helical" evidence="12">
    <location>
        <begin position="156"/>
        <end position="173"/>
    </location>
</feature>
<evidence type="ECO:0000259" key="14">
    <source>
        <dbReference type="PROSITE" id="PS51103"/>
    </source>
</evidence>
<evidence type="ECO:0000313" key="15">
    <source>
        <dbReference type="EMBL" id="MDQ0362416.1"/>
    </source>
</evidence>
<feature type="domain" description="PTS EIIB type-1" evidence="13">
    <location>
        <begin position="7"/>
        <end position="89"/>
    </location>
</feature>
<keyword evidence="4" id="KW-0762">Sugar transport</keyword>
<evidence type="ECO:0000256" key="9">
    <source>
        <dbReference type="ARBA" id="ARBA00022989"/>
    </source>
</evidence>
<dbReference type="Gene3D" id="3.30.1360.60">
    <property type="entry name" value="Glucose permease domain IIB"/>
    <property type="match status" value="1"/>
</dbReference>
<dbReference type="InterPro" id="IPR013013">
    <property type="entry name" value="PTS_EIIC_1"/>
</dbReference>
<protein>
    <submittedName>
        <fullName evidence="15">PTS system beta-glucosides-specific IIC component</fullName>
    </submittedName>
</protein>
<gene>
    <name evidence="15" type="ORF">J2S15_003170</name>
</gene>
<dbReference type="PROSITE" id="PS51103">
    <property type="entry name" value="PTS_EIIC_TYPE_1"/>
    <property type="match status" value="1"/>
</dbReference>
<dbReference type="PROSITE" id="PS51098">
    <property type="entry name" value="PTS_EIIB_TYPE_1"/>
    <property type="match status" value="1"/>
</dbReference>
<evidence type="ECO:0000256" key="5">
    <source>
        <dbReference type="ARBA" id="ARBA00022679"/>
    </source>
</evidence>
<dbReference type="PROSITE" id="PS01035">
    <property type="entry name" value="PTS_EIIB_TYPE_1_CYS"/>
    <property type="match status" value="1"/>
</dbReference>
<sequence>MKKEKLQELSEKILEYVGGKDNIAYFEHCTTRLRFNLKDRGAADVSKIEKLSGVLGSQWSNEELQVIIGPAVSDAYKMICELAGLKEQAAIDENLDGPGEKKKLTPKNIATGIMDGVSGCITPLIPMMIGGGMIKIVYMIANMAGILPETSTTYQILYWLGDAFIYFFPVFIGQTAAKKFGANQGLGMLLGALLIYPSFIGAVAEGVEMTLFGLPVYMANYSSSVIPIIMVVWVMSKVEKFIAKYTPDNFRSLIVPTLTLLVMLPVALVVVAPAGFYIGTFISDGITFIYDTIGFVGVSVLCALLPLLVMTGMHTMMTPYWTTAFAQLGYDAFFLPAMIVSNLNQATASLAVSLKAKNPDNKATALSCAVTAFVAGVTEPAMFGVTLKYKKPLYAAMIGNAVGGLLLGLLKVACYAFPGSGGVFAIITFTGPGNNLIFFILSAIVGMVITFILTFVMGINENE</sequence>
<comment type="subcellular location">
    <subcellularLocation>
        <location evidence="1">Cell membrane</location>
        <topology evidence="1">Multi-pass membrane protein</topology>
    </subcellularLocation>
</comment>
<feature type="transmembrane region" description="Helical" evidence="12">
    <location>
        <begin position="436"/>
        <end position="459"/>
    </location>
</feature>
<keyword evidence="3" id="KW-1003">Cell membrane</keyword>
<proteinExistence type="predicted"/>